<dbReference type="AlphaFoldDB" id="A0A314URS7"/>
<accession>A0A314URS7</accession>
<dbReference type="OrthoDB" id="1436695at2759"/>
<reference evidence="1 2" key="1">
    <citation type="submission" date="2018-02" db="EMBL/GenBank/DDBJ databases">
        <title>Draft genome of wild Prunus yedoensis var. nudiflora.</title>
        <authorList>
            <person name="Baek S."/>
            <person name="Kim J.-H."/>
            <person name="Choi K."/>
            <person name="Kim G.-B."/>
            <person name="Cho A."/>
            <person name="Jang H."/>
            <person name="Shin C.-H."/>
            <person name="Yu H.-J."/>
            <person name="Mun J.-H."/>
        </authorList>
    </citation>
    <scope>NUCLEOTIDE SEQUENCE [LARGE SCALE GENOMIC DNA]</scope>
    <source>
        <strain evidence="2">cv. Jeju island</strain>
        <tissue evidence="1">Leaf</tissue>
    </source>
</reference>
<protein>
    <submittedName>
        <fullName evidence="1">Uncharacterized protein</fullName>
    </submittedName>
</protein>
<evidence type="ECO:0000313" key="2">
    <source>
        <dbReference type="Proteomes" id="UP000250321"/>
    </source>
</evidence>
<organism evidence="1 2">
    <name type="scientific">Prunus yedoensis var. nudiflora</name>
    <dbReference type="NCBI Taxonomy" id="2094558"/>
    <lineage>
        <taxon>Eukaryota</taxon>
        <taxon>Viridiplantae</taxon>
        <taxon>Streptophyta</taxon>
        <taxon>Embryophyta</taxon>
        <taxon>Tracheophyta</taxon>
        <taxon>Spermatophyta</taxon>
        <taxon>Magnoliopsida</taxon>
        <taxon>eudicotyledons</taxon>
        <taxon>Gunneridae</taxon>
        <taxon>Pentapetalae</taxon>
        <taxon>rosids</taxon>
        <taxon>fabids</taxon>
        <taxon>Rosales</taxon>
        <taxon>Rosaceae</taxon>
        <taxon>Amygdaloideae</taxon>
        <taxon>Amygdaleae</taxon>
        <taxon>Prunus</taxon>
    </lineage>
</organism>
<dbReference type="Proteomes" id="UP000250321">
    <property type="component" value="Unassembled WGS sequence"/>
</dbReference>
<name>A0A314URS7_PRUYE</name>
<keyword evidence="2" id="KW-1185">Reference proteome</keyword>
<dbReference type="EMBL" id="PJQY01003174">
    <property type="protein sequence ID" value="PQM39608.1"/>
    <property type="molecule type" value="Genomic_DNA"/>
</dbReference>
<proteinExistence type="predicted"/>
<comment type="caution">
    <text evidence="1">The sequence shown here is derived from an EMBL/GenBank/DDBJ whole genome shotgun (WGS) entry which is preliminary data.</text>
</comment>
<sequence>MIRSRQVIQHLTDTGYISLAQDSVSVELFMIVTDPFNLFPRITSHNYLNPPKTKGFRVLKLECNNTRPWVEVVDLGDRTLFASEVGNQFIATTTTTTKNINRNHGRGERLERNCCGGL</sequence>
<gene>
    <name evidence="1" type="ORF">Pyn_26268</name>
</gene>
<dbReference type="STRING" id="2094558.A0A314URS7"/>
<evidence type="ECO:0000313" key="1">
    <source>
        <dbReference type="EMBL" id="PQM39608.1"/>
    </source>
</evidence>